<keyword evidence="5" id="KW-1185">Reference proteome</keyword>
<dbReference type="SMART" id="SM00248">
    <property type="entry name" value="ANK"/>
    <property type="match status" value="10"/>
</dbReference>
<evidence type="ECO:0000256" key="1">
    <source>
        <dbReference type="ARBA" id="ARBA00022737"/>
    </source>
</evidence>
<dbReference type="PANTHER" id="PTHR24189:SF50">
    <property type="entry name" value="ANKYRIN REPEAT AND SOCS BOX PROTEIN 2"/>
    <property type="match status" value="1"/>
</dbReference>
<keyword evidence="1" id="KW-0677">Repeat</keyword>
<dbReference type="OrthoDB" id="341259at2759"/>
<accession>A0A9P0EFQ3</accession>
<protein>
    <submittedName>
        <fullName evidence="4">Uncharacterized protein</fullName>
    </submittedName>
</protein>
<dbReference type="PROSITE" id="PS50088">
    <property type="entry name" value="ANK_REPEAT"/>
    <property type="match status" value="3"/>
</dbReference>
<feature type="repeat" description="ANK" evidence="3">
    <location>
        <begin position="121"/>
        <end position="153"/>
    </location>
</feature>
<feature type="repeat" description="ANK" evidence="3">
    <location>
        <begin position="402"/>
        <end position="434"/>
    </location>
</feature>
<name>A0A9P0EFQ3_9HYPO</name>
<dbReference type="InterPro" id="IPR036770">
    <property type="entry name" value="Ankyrin_rpt-contain_sf"/>
</dbReference>
<dbReference type="PROSITE" id="PS50297">
    <property type="entry name" value="ANK_REP_REGION"/>
    <property type="match status" value="2"/>
</dbReference>
<dbReference type="PANTHER" id="PTHR24189">
    <property type="entry name" value="MYOTROPHIN"/>
    <property type="match status" value="1"/>
</dbReference>
<evidence type="ECO:0000313" key="4">
    <source>
        <dbReference type="EMBL" id="CAH0050796.1"/>
    </source>
</evidence>
<sequence length="871" mass="97721">MAAKRLPVEIWWAIGEEIDSTGDLASLAEVCTQLHRIVNPQLYKLAVRSGIGLKAMFWGVSHGMQGTVNHCVAAGIDPNIIWHSKEDAKLKIQLIPTVEECVISAQSSITLHDETWDHRPRYWSPIHIAAMFDDLPMVKLLLQHGARPEIGSFGACPCYHLHDYTRRVRSSFIYFPWARFPSWTPFHVAICTGSLEVGKYFMEENEDTEMECFDWYPSRPRTGMTPFHVAGLTGNDYLLRLLIERKGIRDIEAADARGATPLVFACYHGNWECASIFLQHGADINRICTRQIEQHPGHTETYSTTILADTLESSRFEDCLRLLELGSDPRISDRARQGRLPLIHQLCMDSWDRGYWDYNGTTTRQVRTEAQAASGLKLLDRFIKEGLDFRQSAREHLDFGAIHNTALCFAAASANLAAVKRLIEAGADVDGDPQQDIMTPMARACNVYNGPETVAMVTLLIDSGASVNRVREGTKAPLWMLWDDVNIDAAQNELRKTLTDLLLKHGSNPGRGTDIDDIAFTTALDGRLLQKDFAGFEDLRARSAPGSLDDDDFLGFWDVAVRMEDPEVVRYVLEYDTEGVIAQRCRTALAFLLTDLPHETDLILTLLDRGADLNETCANDTPLSYVISRTTWPIPRKELLLKTLLDAGASIHRRPERPPVQAPGDEVDTLYRDVTPLDLAIQGLDSCTRLLEMMLEMQPLRDDSEIDAYRYIRKACEVGNFRALSAIIKSSEHAHQTMCENASALVHHLLDCLLDSTTMRHVNATADCLELLLENGVDLSGPLPDGAWDDRLAKQKLLGYMSLDNSPQCSDKDRALAWCLRQKIHFTDNDDTPVFKPETTALFFQLHTSLDNLGKILGSDSRRYHIVSTGS</sequence>
<evidence type="ECO:0000313" key="5">
    <source>
        <dbReference type="Proteomes" id="UP000775872"/>
    </source>
</evidence>
<dbReference type="Gene3D" id="1.25.40.20">
    <property type="entry name" value="Ankyrin repeat-containing domain"/>
    <property type="match status" value="4"/>
</dbReference>
<dbReference type="SUPFAM" id="SSF48403">
    <property type="entry name" value="Ankyrin repeat"/>
    <property type="match status" value="3"/>
</dbReference>
<dbReference type="Proteomes" id="UP000775872">
    <property type="component" value="Unassembled WGS sequence"/>
</dbReference>
<evidence type="ECO:0000256" key="2">
    <source>
        <dbReference type="ARBA" id="ARBA00023043"/>
    </source>
</evidence>
<organism evidence="4 5">
    <name type="scientific">Clonostachys solani</name>
    <dbReference type="NCBI Taxonomy" id="160281"/>
    <lineage>
        <taxon>Eukaryota</taxon>
        <taxon>Fungi</taxon>
        <taxon>Dikarya</taxon>
        <taxon>Ascomycota</taxon>
        <taxon>Pezizomycotina</taxon>
        <taxon>Sordariomycetes</taxon>
        <taxon>Hypocreomycetidae</taxon>
        <taxon>Hypocreales</taxon>
        <taxon>Bionectriaceae</taxon>
        <taxon>Clonostachys</taxon>
    </lineage>
</organism>
<feature type="repeat" description="ANK" evidence="3">
    <location>
        <begin position="257"/>
        <end position="289"/>
    </location>
</feature>
<gene>
    <name evidence="4" type="ORF">CSOL1703_00014039</name>
</gene>
<dbReference type="InterPro" id="IPR050745">
    <property type="entry name" value="Multifunctional_regulatory"/>
</dbReference>
<keyword evidence="2 3" id="KW-0040">ANK repeat</keyword>
<proteinExistence type="predicted"/>
<dbReference type="Pfam" id="PF00023">
    <property type="entry name" value="Ank"/>
    <property type="match status" value="1"/>
</dbReference>
<dbReference type="AlphaFoldDB" id="A0A9P0EFQ3"/>
<dbReference type="Pfam" id="PF12796">
    <property type="entry name" value="Ank_2"/>
    <property type="match status" value="1"/>
</dbReference>
<evidence type="ECO:0000256" key="3">
    <source>
        <dbReference type="PROSITE-ProRule" id="PRU00023"/>
    </source>
</evidence>
<reference evidence="4" key="1">
    <citation type="submission" date="2021-10" db="EMBL/GenBank/DDBJ databases">
        <authorList>
            <person name="Piombo E."/>
        </authorList>
    </citation>
    <scope>NUCLEOTIDE SEQUENCE</scope>
</reference>
<dbReference type="EMBL" id="CABFOC020000038">
    <property type="protein sequence ID" value="CAH0050796.1"/>
    <property type="molecule type" value="Genomic_DNA"/>
</dbReference>
<comment type="caution">
    <text evidence="4">The sequence shown here is derived from an EMBL/GenBank/DDBJ whole genome shotgun (WGS) entry which is preliminary data.</text>
</comment>
<dbReference type="InterPro" id="IPR002110">
    <property type="entry name" value="Ankyrin_rpt"/>
</dbReference>